<dbReference type="OrthoDB" id="10481901at2759"/>
<reference evidence="1 2" key="1">
    <citation type="submission" date="2016-05" db="EMBL/GenBank/DDBJ databases">
        <title>Nuclear genome of Blastocystis sp. subtype 1 NandII.</title>
        <authorList>
            <person name="Gentekaki E."/>
            <person name="Curtis B."/>
            <person name="Stairs C."/>
            <person name="Eme L."/>
            <person name="Herman E."/>
            <person name="Klimes V."/>
            <person name="Arias M.C."/>
            <person name="Elias M."/>
            <person name="Hilliou F."/>
            <person name="Klute M."/>
            <person name="Malik S.-B."/>
            <person name="Pightling A."/>
            <person name="Rachubinski R."/>
            <person name="Salas D."/>
            <person name="Schlacht A."/>
            <person name="Suga H."/>
            <person name="Archibald J."/>
            <person name="Ball S.G."/>
            <person name="Clark G."/>
            <person name="Dacks J."/>
            <person name="Van Der Giezen M."/>
            <person name="Tsaousis A."/>
            <person name="Roger A."/>
        </authorList>
    </citation>
    <scope>NUCLEOTIDE SEQUENCE [LARGE SCALE GENOMIC DNA]</scope>
    <source>
        <strain evidence="2">ATCC 50177 / NandII</strain>
    </source>
</reference>
<dbReference type="PANTHER" id="PTHR47467">
    <property type="entry name" value="OS01G0867200 PROTEIN"/>
    <property type="match status" value="1"/>
</dbReference>
<dbReference type="Gene3D" id="2.130.10.10">
    <property type="entry name" value="YVTN repeat-like/Quinoprotein amine dehydrogenase"/>
    <property type="match status" value="1"/>
</dbReference>
<comment type="caution">
    <text evidence="1">The sequence shown here is derived from an EMBL/GenBank/DDBJ whole genome shotgun (WGS) entry which is preliminary data.</text>
</comment>
<organism evidence="1 2">
    <name type="scientific">Blastocystis sp. subtype 1 (strain ATCC 50177 / NandII)</name>
    <dbReference type="NCBI Taxonomy" id="478820"/>
    <lineage>
        <taxon>Eukaryota</taxon>
        <taxon>Sar</taxon>
        <taxon>Stramenopiles</taxon>
        <taxon>Bigyra</taxon>
        <taxon>Opalozoa</taxon>
        <taxon>Opalinata</taxon>
        <taxon>Blastocystidae</taxon>
        <taxon>Blastocystis</taxon>
    </lineage>
</organism>
<dbReference type="InterPro" id="IPR036322">
    <property type="entry name" value="WD40_repeat_dom_sf"/>
</dbReference>
<gene>
    <name evidence="1" type="ORF">AV274_4238</name>
</gene>
<sequence>MRVRYGALQAEALTSGWIDRTVYLVSENSLYFAEMPAFRESLLSQPERESAISSIQVRKVASFEHAVQSVCSGWNEDTKKYYVCGIDERGVVKVFTVEGSGDLCECASYHITADEVPCTEESWCRVCMSPSGKRLAALHGLSNVMRVYCLDRTESPRTIHVYGHPQALCWRDNDTVVVGENKQLSQFYCPVKGEVTQINHVNVSLNDVSCICSFISTGDVAVCTESDRGVFLLSSRDLRIVKRWRTAIRSSVLKCVSDAGSVLYMCGDDNEVLTLNTGGKEEKDSALKERHSLNVRSRSRVIGLCLGREEEREVLYVLGENGDLDAIVQPVEYFCERRKRKSGNSEQEEKRAMLDD</sequence>
<proteinExistence type="predicted"/>
<dbReference type="PANTHER" id="PTHR47467:SF1">
    <property type="entry name" value="WD40 REPEAT-CONTAINING PROTEIN"/>
    <property type="match status" value="1"/>
</dbReference>
<dbReference type="SUPFAM" id="SSF50978">
    <property type="entry name" value="WD40 repeat-like"/>
    <property type="match status" value="1"/>
</dbReference>
<evidence type="ECO:0000313" key="2">
    <source>
        <dbReference type="Proteomes" id="UP000078348"/>
    </source>
</evidence>
<dbReference type="EMBL" id="LXWW01000289">
    <property type="protein sequence ID" value="OAO14060.1"/>
    <property type="molecule type" value="Genomic_DNA"/>
</dbReference>
<name>A0A196SAH5_BLAHN</name>
<accession>A0A196SAH5</accession>
<protein>
    <submittedName>
        <fullName evidence="1">Adrenodoxin-type ferredoxin</fullName>
    </submittedName>
</protein>
<evidence type="ECO:0000313" key="1">
    <source>
        <dbReference type="EMBL" id="OAO14060.1"/>
    </source>
</evidence>
<dbReference type="Proteomes" id="UP000078348">
    <property type="component" value="Unassembled WGS sequence"/>
</dbReference>
<dbReference type="AlphaFoldDB" id="A0A196SAH5"/>
<dbReference type="InterPro" id="IPR015943">
    <property type="entry name" value="WD40/YVTN_repeat-like_dom_sf"/>
</dbReference>
<keyword evidence="2" id="KW-1185">Reference proteome</keyword>